<dbReference type="InterPro" id="IPR017978">
    <property type="entry name" value="GPCR_3_C"/>
</dbReference>
<evidence type="ECO:0000256" key="8">
    <source>
        <dbReference type="ARBA" id="ARBA00023170"/>
    </source>
</evidence>
<dbReference type="PROSITE" id="PS50259">
    <property type="entry name" value="G_PROTEIN_RECEP_F3_4"/>
    <property type="match status" value="1"/>
</dbReference>
<feature type="transmembrane region" description="Helical" evidence="13">
    <location>
        <begin position="697"/>
        <end position="718"/>
    </location>
</feature>
<feature type="transmembrane region" description="Helical" evidence="13">
    <location>
        <begin position="631"/>
        <end position="653"/>
    </location>
</feature>
<evidence type="ECO:0000256" key="6">
    <source>
        <dbReference type="ARBA" id="ARBA00023040"/>
    </source>
</evidence>
<evidence type="ECO:0000256" key="1">
    <source>
        <dbReference type="ARBA" id="ARBA00004651"/>
    </source>
</evidence>
<dbReference type="PRINTS" id="PR01177">
    <property type="entry name" value="GABAB1RECPTR"/>
</dbReference>
<dbReference type="GO" id="GO:0038039">
    <property type="term" value="C:G protein-coupled receptor heterodimeric complex"/>
    <property type="evidence" value="ECO:0007669"/>
    <property type="project" value="TreeGrafter"/>
</dbReference>
<evidence type="ECO:0000256" key="3">
    <source>
        <dbReference type="ARBA" id="ARBA00022692"/>
    </source>
</evidence>
<dbReference type="SUPFAM" id="SSF53822">
    <property type="entry name" value="Periplasmic binding protein-like I"/>
    <property type="match status" value="1"/>
</dbReference>
<dbReference type="GO" id="GO:0004965">
    <property type="term" value="F:G protein-coupled GABA receptor activity"/>
    <property type="evidence" value="ECO:0007669"/>
    <property type="project" value="InterPro"/>
</dbReference>
<keyword evidence="15" id="KW-1185">Reference proteome</keyword>
<feature type="transmembrane region" description="Helical" evidence="13">
    <location>
        <begin position="501"/>
        <end position="517"/>
    </location>
</feature>
<dbReference type="PANTHER" id="PTHR10519">
    <property type="entry name" value="GABA-B RECEPTOR"/>
    <property type="match status" value="1"/>
</dbReference>
<keyword evidence="8" id="KW-0675">Receptor</keyword>
<evidence type="ECO:0000256" key="7">
    <source>
        <dbReference type="ARBA" id="ARBA00023136"/>
    </source>
</evidence>
<reference evidence="16" key="1">
    <citation type="submission" date="2017-02" db="UniProtKB">
        <authorList>
            <consortium name="WormBaseParasite"/>
        </authorList>
    </citation>
    <scope>IDENTIFICATION</scope>
</reference>
<sequence length="934" mass="106939">MLCQKSLFSIFIVGIIISKNYVYSFSFFSNYKKCQYSNDSNHRESLYLGVFLPQDYRRQIEPAIELALRHSHNTPNVITDYCLNLVFKDTECKTSLGMKALFDLMSRKTKPVAVFGDVCTNVNEPVAMTSGHWDLLHLSYAETHSKFATADANELYPTFFRMVPGDRNAIAAKCQMILHHNWRRVGTIKQADDARFSLAHESLTTKLENNYGIRVVYTAGLNLDELEKVSSELDELKARDARIIIGDFDRHLAIKILCEAYTKNMYGSNYVWILTGYHNETWWDVNFEESNCTREHVLQVLDGHFAIQFAMDRYDKTTKLVSGLTAKQTEKELQKVCKNACKKNIFSKYAYDGIWTLVIALNKTLENEEDASLEFDRDTFLNSLHQSRFEGVTGKVGFENHERLGIINIHQFLNESYHMFGYYDGIDDKLNILNLTKKYNWTPPQDATIVVRERQYVSKALIWIMNTISIVGMCIALMFLSINIRYRNHRFIKMSSPNMNNLIIVGSILAYISVILLGVDTRMVSSNNLVPFCHAKVWVLCIGFTLAFGSMFSKTWRVHSIFTNIQWNKKAIKDYKLFLIVACILVVDIVILGIWAILSPFSFKILDQPKIVENNLAIIPELEVCQSDNSLIFQLLLYGIKGLLMILGCFLAWETRHVNVPALNDSKYIGMSVYNIVVMSVLGVSLAVLLKEKVDEAYALSSFFIIFCTTLTLFFVFVPKIVELARHGDDQDTKVYRKGMLKSVVNKKSDLSTNTTKTNNSITETSKQKLERIEKENRELKCKLKELSLELWSLIEELKKQNFCSLHGSSDDNRLGFLRDEGEEETKRLLEHAITSDDYGVSLKKEATILSHKGDSVKTKLLSDEENSLEEYRSNKLMVDSEDGNTVKDILQANETNISPHHQSSNLNKCTLIKKAGCDNSWPWLDPTQHITML</sequence>
<feature type="transmembrane region" description="Helical" evidence="13">
    <location>
        <begin position="577"/>
        <end position="598"/>
    </location>
</feature>
<dbReference type="PROSITE" id="PS00981">
    <property type="entry name" value="G_PROTEIN_RECEP_F3_3"/>
    <property type="match status" value="1"/>
</dbReference>
<organism evidence="15 16">
    <name type="scientific">Parastrongyloides trichosuri</name>
    <name type="common">Possum-specific nematode worm</name>
    <dbReference type="NCBI Taxonomy" id="131310"/>
    <lineage>
        <taxon>Eukaryota</taxon>
        <taxon>Metazoa</taxon>
        <taxon>Ecdysozoa</taxon>
        <taxon>Nematoda</taxon>
        <taxon>Chromadorea</taxon>
        <taxon>Rhabditida</taxon>
        <taxon>Tylenchina</taxon>
        <taxon>Panagrolaimomorpha</taxon>
        <taxon>Strongyloidoidea</taxon>
        <taxon>Strongyloididae</taxon>
        <taxon>Parastrongyloides</taxon>
    </lineage>
</organism>
<dbReference type="InterPro" id="IPR028082">
    <property type="entry name" value="Peripla_BP_I"/>
</dbReference>
<dbReference type="STRING" id="131310.A0A0N4ZBG3"/>
<dbReference type="Pfam" id="PF00003">
    <property type="entry name" value="7tm_3"/>
    <property type="match status" value="1"/>
</dbReference>
<evidence type="ECO:0000256" key="5">
    <source>
        <dbReference type="ARBA" id="ARBA00022989"/>
    </source>
</evidence>
<keyword evidence="6" id="KW-0297">G-protein coupled receptor</keyword>
<comment type="subcellular location">
    <subcellularLocation>
        <location evidence="1">Cell membrane</location>
        <topology evidence="1">Multi-pass membrane protein</topology>
    </subcellularLocation>
</comment>
<keyword evidence="5 13" id="KW-1133">Transmembrane helix</keyword>
<evidence type="ECO:0000313" key="15">
    <source>
        <dbReference type="Proteomes" id="UP000038045"/>
    </source>
</evidence>
<dbReference type="InterPro" id="IPR002455">
    <property type="entry name" value="GPCR3_GABA-B"/>
</dbReference>
<keyword evidence="12" id="KW-0175">Coiled coil</keyword>
<dbReference type="Proteomes" id="UP000038045">
    <property type="component" value="Unplaced"/>
</dbReference>
<accession>A0A0N4ZBG3</accession>
<evidence type="ECO:0000313" key="16">
    <source>
        <dbReference type="WBParaSite" id="PTRK_0000487500.1"/>
    </source>
</evidence>
<dbReference type="InterPro" id="IPR001828">
    <property type="entry name" value="ANF_lig-bd_rcpt"/>
</dbReference>
<dbReference type="Pfam" id="PF01094">
    <property type="entry name" value="ANF_receptor"/>
    <property type="match status" value="1"/>
</dbReference>
<dbReference type="WBParaSite" id="PTRK_0000487500.1">
    <property type="protein sequence ID" value="PTRK_0000487500.1"/>
    <property type="gene ID" value="PTRK_0000487500"/>
</dbReference>
<keyword evidence="2" id="KW-1003">Cell membrane</keyword>
<keyword evidence="10" id="KW-0807">Transducer</keyword>
<feature type="transmembrane region" description="Helical" evidence="13">
    <location>
        <begin position="537"/>
        <end position="556"/>
    </location>
</feature>
<evidence type="ECO:0000256" key="13">
    <source>
        <dbReference type="SAM" id="Phobius"/>
    </source>
</evidence>
<dbReference type="FunFam" id="3.40.50.2300:FF:000063">
    <property type="entry name" value="Gamma-aminobutyric acid type B receptor subunit"/>
    <property type="match status" value="1"/>
</dbReference>
<keyword evidence="7 13" id="KW-0472">Membrane</keyword>
<evidence type="ECO:0000256" key="2">
    <source>
        <dbReference type="ARBA" id="ARBA00022475"/>
    </source>
</evidence>
<dbReference type="InterPro" id="IPR017979">
    <property type="entry name" value="GPCR_3_CS"/>
</dbReference>
<keyword evidence="3 13" id="KW-0812">Transmembrane</keyword>
<feature type="transmembrane region" description="Helical" evidence="13">
    <location>
        <begin position="460"/>
        <end position="480"/>
    </location>
</feature>
<evidence type="ECO:0000256" key="10">
    <source>
        <dbReference type="ARBA" id="ARBA00023224"/>
    </source>
</evidence>
<evidence type="ECO:0000259" key="14">
    <source>
        <dbReference type="PROSITE" id="PS50259"/>
    </source>
</evidence>
<evidence type="ECO:0000256" key="4">
    <source>
        <dbReference type="ARBA" id="ARBA00022729"/>
    </source>
</evidence>
<keyword evidence="9" id="KW-0325">Glycoprotein</keyword>
<protein>
    <recommendedName>
        <fullName evidence="11">Gamma-aminobutyric acid type B receptor subunit 2</fullName>
    </recommendedName>
</protein>
<dbReference type="CDD" id="cd06366">
    <property type="entry name" value="PBP1_GABAb_receptor"/>
    <property type="match status" value="1"/>
</dbReference>
<dbReference type="Gene3D" id="3.40.50.2300">
    <property type="match status" value="2"/>
</dbReference>
<name>A0A0N4ZBG3_PARTI</name>
<proteinExistence type="predicted"/>
<evidence type="ECO:0000256" key="11">
    <source>
        <dbReference type="ARBA" id="ARBA00073785"/>
    </source>
</evidence>
<keyword evidence="4" id="KW-0732">Signal</keyword>
<dbReference type="AlphaFoldDB" id="A0A0N4ZBG3"/>
<feature type="transmembrane region" description="Helical" evidence="13">
    <location>
        <begin position="673"/>
        <end position="691"/>
    </location>
</feature>
<dbReference type="PANTHER" id="PTHR10519:SF74">
    <property type="entry name" value="GAMMA-AMINOBUTYRIC ACID TYPE B RECEPTOR SUBUNIT 2"/>
    <property type="match status" value="1"/>
</dbReference>
<evidence type="ECO:0000256" key="12">
    <source>
        <dbReference type="SAM" id="Coils"/>
    </source>
</evidence>
<dbReference type="PRINTS" id="PR01176">
    <property type="entry name" value="GABABRECEPTR"/>
</dbReference>
<feature type="domain" description="G-protein coupled receptors family 3 profile" evidence="14">
    <location>
        <begin position="468"/>
        <end position="740"/>
    </location>
</feature>
<feature type="coiled-coil region" evidence="12">
    <location>
        <begin position="763"/>
        <end position="797"/>
    </location>
</feature>
<dbReference type="GO" id="GO:0007214">
    <property type="term" value="P:gamma-aminobutyric acid signaling pathway"/>
    <property type="evidence" value="ECO:0007669"/>
    <property type="project" value="TreeGrafter"/>
</dbReference>
<evidence type="ECO:0000256" key="9">
    <source>
        <dbReference type="ARBA" id="ARBA00023180"/>
    </source>
</evidence>